<dbReference type="OrthoDB" id="6921389at2759"/>
<dbReference type="AlphaFoldDB" id="A0A2I1CFB2"/>
<evidence type="ECO:0000256" key="4">
    <source>
        <dbReference type="ARBA" id="ARBA00022842"/>
    </source>
</evidence>
<dbReference type="Gene3D" id="1.10.600.10">
    <property type="entry name" value="Farnesyl Diphosphate Synthase"/>
    <property type="match status" value="2"/>
</dbReference>
<keyword evidence="7" id="KW-0511">Multifunctional enzyme</keyword>
<dbReference type="GO" id="GO:0004659">
    <property type="term" value="F:prenyltransferase activity"/>
    <property type="evidence" value="ECO:0007669"/>
    <property type="project" value="InterPro"/>
</dbReference>
<dbReference type="InterPro" id="IPR000092">
    <property type="entry name" value="Polyprenyl_synt"/>
</dbReference>
<dbReference type="CDD" id="cd00685">
    <property type="entry name" value="Trans_IPPS_HT"/>
    <property type="match status" value="1"/>
</dbReference>
<evidence type="ECO:0000313" key="12">
    <source>
        <dbReference type="Proteomes" id="UP000234474"/>
    </source>
</evidence>
<keyword evidence="3" id="KW-0479">Metal-binding</keyword>
<dbReference type="GO" id="GO:0046872">
    <property type="term" value="F:metal ion binding"/>
    <property type="evidence" value="ECO:0007669"/>
    <property type="project" value="UniProtKB-KW"/>
</dbReference>
<comment type="caution">
    <text evidence="11">The sequence shown here is derived from an EMBL/GenBank/DDBJ whole genome shotgun (WGS) entry which is preliminary data.</text>
</comment>
<dbReference type="GO" id="GO:0046165">
    <property type="term" value="P:alcohol biosynthetic process"/>
    <property type="evidence" value="ECO:0007669"/>
    <property type="project" value="UniProtKB-ARBA"/>
</dbReference>
<comment type="similarity">
    <text evidence="9">In the N-terminal section; belongs to the terpene synthase family.</text>
</comment>
<dbReference type="EMBL" id="MSZS01000002">
    <property type="protein sequence ID" value="PKX96333.1"/>
    <property type="molecule type" value="Genomic_DNA"/>
</dbReference>
<evidence type="ECO:0000256" key="3">
    <source>
        <dbReference type="ARBA" id="ARBA00022723"/>
    </source>
</evidence>
<dbReference type="Pfam" id="PF00348">
    <property type="entry name" value="polyprenyl_synt"/>
    <property type="match status" value="1"/>
</dbReference>
<dbReference type="RefSeq" id="XP_024684928.1">
    <property type="nucleotide sequence ID" value="XM_024831584.1"/>
</dbReference>
<keyword evidence="12" id="KW-1185">Reference proteome</keyword>
<dbReference type="PROSITE" id="PS00444">
    <property type="entry name" value="POLYPRENYL_SYNTHASE_2"/>
    <property type="match status" value="1"/>
</dbReference>
<keyword evidence="4" id="KW-0460">Magnesium</keyword>
<dbReference type="PANTHER" id="PTHR12001:SF72">
    <property type="entry name" value="THIJ_PFPI FAMILY PROTEIN (AFU_ORTHOLOGUE AFUA_3G01210)-RELATED"/>
    <property type="match status" value="1"/>
</dbReference>
<dbReference type="Proteomes" id="UP000234474">
    <property type="component" value="Unassembled WGS sequence"/>
</dbReference>
<keyword evidence="5" id="KW-0414">Isoprene biosynthesis</keyword>
<evidence type="ECO:0000256" key="10">
    <source>
        <dbReference type="SAM" id="MobiDB-lite"/>
    </source>
</evidence>
<protein>
    <submittedName>
        <fullName evidence="11">Geranylgeranyl pyrophosphate synthase</fullName>
    </submittedName>
</protein>
<evidence type="ECO:0000256" key="8">
    <source>
        <dbReference type="ARBA" id="ARBA00038363"/>
    </source>
</evidence>
<dbReference type="GO" id="GO:0008299">
    <property type="term" value="P:isoprenoid biosynthetic process"/>
    <property type="evidence" value="ECO:0007669"/>
    <property type="project" value="UniProtKB-KW"/>
</dbReference>
<dbReference type="GO" id="GO:0016829">
    <property type="term" value="F:lyase activity"/>
    <property type="evidence" value="ECO:0007669"/>
    <property type="project" value="UniProtKB-KW"/>
</dbReference>
<dbReference type="STRING" id="1392255.A0A2I1CFB2"/>
<evidence type="ECO:0000256" key="1">
    <source>
        <dbReference type="ARBA" id="ARBA00004721"/>
    </source>
</evidence>
<dbReference type="PROSITE" id="PS00723">
    <property type="entry name" value="POLYPRENYL_SYNTHASE_1"/>
    <property type="match status" value="1"/>
</dbReference>
<evidence type="ECO:0000256" key="2">
    <source>
        <dbReference type="ARBA" id="ARBA00022679"/>
    </source>
</evidence>
<organism evidence="11 12">
    <name type="scientific">Aspergillus novofumigatus (strain IBT 16806)</name>
    <dbReference type="NCBI Taxonomy" id="1392255"/>
    <lineage>
        <taxon>Eukaryota</taxon>
        <taxon>Fungi</taxon>
        <taxon>Dikarya</taxon>
        <taxon>Ascomycota</taxon>
        <taxon>Pezizomycotina</taxon>
        <taxon>Eurotiomycetes</taxon>
        <taxon>Eurotiomycetidae</taxon>
        <taxon>Eurotiales</taxon>
        <taxon>Aspergillaceae</taxon>
        <taxon>Aspergillus</taxon>
        <taxon>Aspergillus subgen. Fumigati</taxon>
    </lineage>
</organism>
<dbReference type="Pfam" id="PF19086">
    <property type="entry name" value="Terpene_syn_C_2"/>
    <property type="match status" value="1"/>
</dbReference>
<keyword evidence="2" id="KW-0808">Transferase</keyword>
<evidence type="ECO:0000256" key="5">
    <source>
        <dbReference type="ARBA" id="ARBA00023229"/>
    </source>
</evidence>
<accession>A0A2I1CFB2</accession>
<dbReference type="VEuPathDB" id="FungiDB:P174DRAFT_509584"/>
<dbReference type="GeneID" id="36538921"/>
<name>A0A2I1CFB2_ASPN1</name>
<evidence type="ECO:0000256" key="7">
    <source>
        <dbReference type="ARBA" id="ARBA00023268"/>
    </source>
</evidence>
<dbReference type="PANTHER" id="PTHR12001">
    <property type="entry name" value="GERANYLGERANYL PYROPHOSPHATE SYNTHASE"/>
    <property type="match status" value="1"/>
</dbReference>
<evidence type="ECO:0000313" key="11">
    <source>
        <dbReference type="EMBL" id="PKX96333.1"/>
    </source>
</evidence>
<gene>
    <name evidence="11" type="ORF">P174DRAFT_509584</name>
</gene>
<dbReference type="InterPro" id="IPR008949">
    <property type="entry name" value="Isoprenoid_synthase_dom_sf"/>
</dbReference>
<reference evidence="12" key="1">
    <citation type="journal article" date="2018" name="Proc. Natl. Acad. Sci. U.S.A.">
        <title>Linking secondary metabolites to gene clusters through genome sequencing of six diverse Aspergillus species.</title>
        <authorList>
            <person name="Kaerboelling I."/>
            <person name="Vesth T.C."/>
            <person name="Frisvad J.C."/>
            <person name="Nybo J.L."/>
            <person name="Theobald S."/>
            <person name="Kuo A."/>
            <person name="Bowyer P."/>
            <person name="Matsuda Y."/>
            <person name="Mondo S."/>
            <person name="Lyhne E.K."/>
            <person name="Kogle M.E."/>
            <person name="Clum A."/>
            <person name="Lipzen A."/>
            <person name="Salamov A."/>
            <person name="Ngan C.Y."/>
            <person name="Daum C."/>
            <person name="Chiniquy J."/>
            <person name="Barry K."/>
            <person name="LaButti K."/>
            <person name="Haridas S."/>
            <person name="Simmons B.A."/>
            <person name="Magnuson J.K."/>
            <person name="Mortensen U.H."/>
            <person name="Larsen T.O."/>
            <person name="Grigoriev I.V."/>
            <person name="Baker S.E."/>
            <person name="Andersen M.R."/>
        </authorList>
    </citation>
    <scope>NUCLEOTIDE SEQUENCE [LARGE SCALE GENOMIC DNA]</scope>
    <source>
        <strain evidence="12">IBT 16806</strain>
    </source>
</reference>
<comment type="pathway">
    <text evidence="1">Secondary metabolite biosynthesis; terpenoid biosynthesis.</text>
</comment>
<feature type="compositionally biased region" description="Basic and acidic residues" evidence="10">
    <location>
        <begin position="342"/>
        <end position="370"/>
    </location>
</feature>
<dbReference type="SUPFAM" id="SSF48576">
    <property type="entry name" value="Terpenoid synthases"/>
    <property type="match status" value="2"/>
</dbReference>
<proteinExistence type="inferred from homology"/>
<evidence type="ECO:0000256" key="9">
    <source>
        <dbReference type="ARBA" id="ARBA00038372"/>
    </source>
</evidence>
<dbReference type="OMA" id="VKPCYAA"/>
<dbReference type="GO" id="GO:0043386">
    <property type="term" value="P:mycotoxin biosynthetic process"/>
    <property type="evidence" value="ECO:0007669"/>
    <property type="project" value="UniProtKB-ARBA"/>
</dbReference>
<comment type="similarity">
    <text evidence="8">In the C-terminal section; belongs to the FPP/GGPP synthase family.</text>
</comment>
<keyword evidence="6" id="KW-0456">Lyase</keyword>
<dbReference type="InterPro" id="IPR033749">
    <property type="entry name" value="Polyprenyl_synt_CS"/>
</dbReference>
<feature type="region of interest" description="Disordered" evidence="10">
    <location>
        <begin position="342"/>
        <end position="378"/>
    </location>
</feature>
<dbReference type="SFLD" id="SFLDS00005">
    <property type="entry name" value="Isoprenoid_Synthase_Type_I"/>
    <property type="match status" value="1"/>
</dbReference>
<evidence type="ECO:0000256" key="6">
    <source>
        <dbReference type="ARBA" id="ARBA00023239"/>
    </source>
</evidence>
<sequence length="713" mass="81251">MERQQDPTSSDQTSYLVQRSSPDIEGFCKGYPLRRHRFEDESNKGALQCRADWNEFIGPIERWGCCNPWEGNFAAVVLPFCKPERLAIISYIFEYAFMYDNVVESAAKSTLNINADNIGLDETEYRTVRSTLGTKQIQSKMIMELLSIDKLCAEVVIDAWKTMISTTAKQDKTRPFSNLEEYVDYRIIDTGAPFVDTLMRFGMGIRLTPEEERRLAPIVKPCYAALGLANDYFSFDVEWQEFQSASSGKRTMTNLVWLFMQWDQVDVQEAKRRAREVTNRYEDEYRQRVEAFLAKEGRGNDKFKTYLIALGHQIPGNVAWSLRCPRYHPELCDDASALLEGDRKESKREEKDQETAHDIAAKDTARRPSDSDASGSVRSSIWSVSNRSSISSAPSDDGEPWSAEQVKLGDEITDMYQHLLAPAEYISSLPSKGVREAFVDALNVWVMLPDRTVAQLKSIAQTLHNASLMLDDIEDSSPLRRGRPATHMVFGVGQTINSANFLLIQAADQVRQLGDSRCMDIFMEEMRLLFRGQSFDLYWTRQGECPSEEEYLAMIRNKTGGLFQLIARLMAQKAPFQNHSLHTSLESLAGQLGEYFQIRDDYKNLTEEYTGQKGFCEDLDEGKFSFPLIHALSSRPKNLQLQGILQQSRISGGLDISLKESALHHIREAGSMEYTEKTLSALMDRIDDSLRSLERQNGSSNWILRLLLHRLKV</sequence>